<evidence type="ECO:0000259" key="1">
    <source>
        <dbReference type="Pfam" id="PF15977"/>
    </source>
</evidence>
<gene>
    <name evidence="2" type="ORF">ACH50_12005</name>
</gene>
<proteinExistence type="predicted"/>
<dbReference type="OrthoDB" id="6625231at2"/>
<organism evidence="2 3">
    <name type="scientific">Franconibacter pulveris</name>
    <dbReference type="NCBI Taxonomy" id="435910"/>
    <lineage>
        <taxon>Bacteria</taxon>
        <taxon>Pseudomonadati</taxon>
        <taxon>Pseudomonadota</taxon>
        <taxon>Gammaproteobacteria</taxon>
        <taxon>Enterobacterales</taxon>
        <taxon>Enterobacteriaceae</taxon>
        <taxon>Franconibacter</taxon>
    </lineage>
</organism>
<dbReference type="AlphaFoldDB" id="A0A0J8VKY8"/>
<dbReference type="Pfam" id="PF15977">
    <property type="entry name" value="HTH_46"/>
    <property type="match status" value="1"/>
</dbReference>
<comment type="caution">
    <text evidence="2">The sequence shown here is derived from an EMBL/GenBank/DDBJ whole genome shotgun (WGS) entry which is preliminary data.</text>
</comment>
<evidence type="ECO:0000313" key="3">
    <source>
        <dbReference type="Proteomes" id="UP000037315"/>
    </source>
</evidence>
<reference evidence="2 3" key="1">
    <citation type="submission" date="2015-06" db="EMBL/GenBank/DDBJ databases">
        <title>Genome sequencing of Cronobacter sp. strain DJ34 isolated from petroleum contaminated sludge of Duliajan Oil Fields, Assam, India.</title>
        <authorList>
            <person name="Pal S."/>
            <person name="Banerjee T.D."/>
            <person name="Roy A."/>
            <person name="Sar P."/>
            <person name="Kazy S.K."/>
        </authorList>
    </citation>
    <scope>NUCLEOTIDE SEQUENCE [LARGE SCALE GENOMIC DNA]</scope>
    <source>
        <strain evidence="2 3">DJ34</strain>
    </source>
</reference>
<dbReference type="PATRIC" id="fig|1656095.3.peg.2485"/>
<keyword evidence="3" id="KW-1185">Reference proteome</keyword>
<dbReference type="SUPFAM" id="SSF51206">
    <property type="entry name" value="cAMP-binding domain-like"/>
    <property type="match status" value="1"/>
</dbReference>
<dbReference type="InterPro" id="IPR014710">
    <property type="entry name" value="RmlC-like_jellyroll"/>
</dbReference>
<dbReference type="RefSeq" id="WP_048888037.1">
    <property type="nucleotide sequence ID" value="NZ_LFEJ01000015.1"/>
</dbReference>
<dbReference type="Proteomes" id="UP000037315">
    <property type="component" value="Unassembled WGS sequence"/>
</dbReference>
<dbReference type="InterPro" id="IPR041687">
    <property type="entry name" value="HTH_46"/>
</dbReference>
<evidence type="ECO:0000313" key="2">
    <source>
        <dbReference type="EMBL" id="KMV34133.1"/>
    </source>
</evidence>
<name>A0A0J8VKY8_9ENTR</name>
<accession>A0A0J8VKY8</accession>
<protein>
    <recommendedName>
        <fullName evidence="1">IprA winged helix-turn-helix domain-containing protein</fullName>
    </recommendedName>
</protein>
<dbReference type="EMBL" id="LFEJ01000015">
    <property type="protein sequence ID" value="KMV34133.1"/>
    <property type="molecule type" value="Genomic_DNA"/>
</dbReference>
<dbReference type="InterPro" id="IPR018490">
    <property type="entry name" value="cNMP-bd_dom_sf"/>
</dbReference>
<sequence>MKTISEIRKLHNKVAPVFTAAPAVLAEKSPAVRTLSFNDLQRPAKAIDELMACFLPASTPCKPKTGMLTARPGEDEGFIYLIRSGRFDTFRLIDDLYLGVGYGPAIVGLQELFCHAPSRHYVQVMADTSVHALPARRARELIEQHNLWQSASLILSFYLMFMMYRDEHMVSKSAYTVVRAKLMEYMENRDFHMMRKESIGPFIQKTTTLSRSLIYKILAELTEGGYITVNRGCLVKIFYLPEAL</sequence>
<feature type="domain" description="IprA winged helix-turn-helix" evidence="1">
    <location>
        <begin position="174"/>
        <end position="241"/>
    </location>
</feature>
<dbReference type="Gene3D" id="2.60.120.10">
    <property type="entry name" value="Jelly Rolls"/>
    <property type="match status" value="1"/>
</dbReference>